<evidence type="ECO:0000313" key="3">
    <source>
        <dbReference type="Proteomes" id="UP000014727"/>
    </source>
</evidence>
<reference evidence="3" key="2">
    <citation type="submission" date="2013-03" db="EMBL/GenBank/DDBJ databases">
        <title>The Cellulophaga phages: a novel, diverse, and globally ubiquitous model system.</title>
        <authorList>
            <person name="Holmfeldt K."/>
            <person name="Solonenko N."/>
            <person name="Shah M."/>
            <person name="Corrier K."/>
            <person name="Riemann L."/>
            <person name="VerBerkmoes N.C."/>
            <person name="Sullivan M.B."/>
        </authorList>
    </citation>
    <scope>NUCLEOTIDE SEQUENCE [LARGE SCALE GENOMIC DNA]</scope>
</reference>
<dbReference type="KEGG" id="vg:16797339"/>
<feature type="transmembrane region" description="Helical" evidence="1">
    <location>
        <begin position="12"/>
        <end position="36"/>
    </location>
</feature>
<keyword evidence="1" id="KW-0472">Membrane</keyword>
<proteinExistence type="predicted"/>
<name>S0A217_9CAUD</name>
<protein>
    <submittedName>
        <fullName evidence="2">Uncharacterized protein</fullName>
    </submittedName>
</protein>
<keyword evidence="1" id="KW-1133">Transmembrane helix</keyword>
<organism evidence="2 3">
    <name type="scientific">Cellulophaga phage phi46:3</name>
    <dbReference type="NCBI Taxonomy" id="1327985"/>
    <lineage>
        <taxon>Viruses</taxon>
        <taxon>Duplodnaviria</taxon>
        <taxon>Heunggongvirae</taxon>
        <taxon>Uroviricota</taxon>
        <taxon>Caudoviricetes</taxon>
        <taxon>Pachyviridae</taxon>
        <taxon>Bacelvirus</taxon>
        <taxon>Bacelvirus phi46tres</taxon>
    </lineage>
</organism>
<keyword evidence="3" id="KW-1185">Reference proteome</keyword>
<dbReference type="EMBL" id="KC821622">
    <property type="protein sequence ID" value="AGO48845.1"/>
    <property type="molecule type" value="Genomic_DNA"/>
</dbReference>
<dbReference type="GeneID" id="16797339"/>
<accession>S0A217</accession>
<sequence>MCLLFPESAKPLSWGFVFLYHPIIFLYFVAIVWRLYEFRLTA</sequence>
<evidence type="ECO:0000256" key="1">
    <source>
        <dbReference type="SAM" id="Phobius"/>
    </source>
</evidence>
<gene>
    <name evidence="2" type="ORF">Phi46:3_gp101</name>
</gene>
<dbReference type="RefSeq" id="YP_008241144.1">
    <property type="nucleotide sequence ID" value="NC_021792.1"/>
</dbReference>
<keyword evidence="1" id="KW-0812">Transmembrane</keyword>
<reference evidence="2 3" key="1">
    <citation type="journal article" date="2013" name="Proc. Natl. Acad. Sci. U.S.A.">
        <title>Twelve previously unknown phage genera are ubiquitous in global oceans.</title>
        <authorList>
            <person name="Holmfeldt K."/>
            <person name="Solonenko N."/>
            <person name="Shah M."/>
            <person name="Corrier K."/>
            <person name="Riemann L."/>
            <person name="Verberkmoes N.C."/>
            <person name="Sullivan M.B."/>
        </authorList>
    </citation>
    <scope>NUCLEOTIDE SEQUENCE [LARGE SCALE GENOMIC DNA]</scope>
    <source>
        <strain evidence="2">Phi46:3</strain>
    </source>
</reference>
<dbReference type="Proteomes" id="UP000014727">
    <property type="component" value="Segment"/>
</dbReference>
<evidence type="ECO:0000313" key="2">
    <source>
        <dbReference type="EMBL" id="AGO48845.1"/>
    </source>
</evidence>